<keyword evidence="3 6" id="KW-0812">Transmembrane</keyword>
<dbReference type="GO" id="GO:0006825">
    <property type="term" value="P:copper ion transport"/>
    <property type="evidence" value="ECO:0007669"/>
    <property type="project" value="InterPro"/>
</dbReference>
<evidence type="ECO:0000259" key="7">
    <source>
        <dbReference type="Pfam" id="PF05425"/>
    </source>
</evidence>
<comment type="caution">
    <text evidence="8">The sequence shown here is derived from an EMBL/GenBank/DDBJ whole genome shotgun (WGS) entry which is preliminary data.</text>
</comment>
<gene>
    <name evidence="8" type="ORF">ABW02_15345</name>
</gene>
<name>A0A0J1IHS1_NIACI</name>
<dbReference type="RefSeq" id="WP_047943181.1">
    <property type="nucleotide sequence ID" value="NZ_LDPH01000015.1"/>
</dbReference>
<dbReference type="Pfam" id="PF05425">
    <property type="entry name" value="CopD"/>
    <property type="match status" value="1"/>
</dbReference>
<feature type="transmembrane region" description="Helical" evidence="6">
    <location>
        <begin position="42"/>
        <end position="65"/>
    </location>
</feature>
<sequence>MVIIGTITQALLYVCYAMLMGSFILYLVPNKHRPVVHVPKKILLFSLGGIVIFSFIPVLQLIMYLSSLRGFLEAFSLVLLTFETGKSWFLCFIVSFIFFFFLLHSDNEKKSHNFIGILLTFILICSMGWSSHASSISPIKGFFSDTVHLTGVSVWVGVLLVVSWFSKGESNWLPFLKWFTPTAIFCLGLTIISGFLLMDLVVDYESYFNSWMIPYGQALLLKHLLIIPLLVYALINGFLIRNKLKKDLKFKPRPWVKVESIVILLIFSATAALGQQSPPKETTITKETISKMSSLFFRDNVVPTIQVQISFHLSSILLLIFAFLFLVLIVLSFINKRHVVLSFFMCILSVISLYISLMLSLE</sequence>
<accession>A0A0J1IHS1</accession>
<feature type="transmembrane region" description="Helical" evidence="6">
    <location>
        <begin position="178"/>
        <end position="198"/>
    </location>
</feature>
<feature type="transmembrane region" description="Helical" evidence="6">
    <location>
        <begin position="115"/>
        <end position="134"/>
    </location>
</feature>
<feature type="domain" description="Copper resistance protein D" evidence="7">
    <location>
        <begin position="175"/>
        <end position="273"/>
    </location>
</feature>
<feature type="transmembrane region" description="Helical" evidence="6">
    <location>
        <begin position="309"/>
        <end position="334"/>
    </location>
</feature>
<reference evidence="8 9" key="1">
    <citation type="submission" date="2015-05" db="EMBL/GenBank/DDBJ databases">
        <title>Whole genome sequence and identification of bacterial endophytes from Costus igneus.</title>
        <authorList>
            <person name="Lee Y.P."/>
            <person name="Gan H.M."/>
            <person name="Eng W."/>
            <person name="Wheatley M.S."/>
            <person name="Caraballo A."/>
            <person name="Polter S."/>
            <person name="Savka M.A."/>
            <person name="Hudson A.O."/>
        </authorList>
    </citation>
    <scope>NUCLEOTIDE SEQUENCE [LARGE SCALE GENOMIC DNA]</scope>
    <source>
        <strain evidence="8 9">RIT379</strain>
    </source>
</reference>
<feature type="transmembrane region" description="Helical" evidence="6">
    <location>
        <begin position="255"/>
        <end position="273"/>
    </location>
</feature>
<dbReference type="GO" id="GO:0005886">
    <property type="term" value="C:plasma membrane"/>
    <property type="evidence" value="ECO:0007669"/>
    <property type="project" value="UniProtKB-SubCell"/>
</dbReference>
<evidence type="ECO:0000313" key="9">
    <source>
        <dbReference type="Proteomes" id="UP000036045"/>
    </source>
</evidence>
<protein>
    <submittedName>
        <fullName evidence="8">Copper resistance protein CopD</fullName>
    </submittedName>
</protein>
<keyword evidence="9" id="KW-1185">Reference proteome</keyword>
<evidence type="ECO:0000256" key="6">
    <source>
        <dbReference type="SAM" id="Phobius"/>
    </source>
</evidence>
<dbReference type="PANTHER" id="PTHR34820">
    <property type="entry name" value="INNER MEMBRANE PROTEIN YEBZ"/>
    <property type="match status" value="1"/>
</dbReference>
<dbReference type="Proteomes" id="UP000036045">
    <property type="component" value="Unassembled WGS sequence"/>
</dbReference>
<feature type="transmembrane region" description="Helical" evidence="6">
    <location>
        <begin position="218"/>
        <end position="235"/>
    </location>
</feature>
<keyword evidence="2" id="KW-1003">Cell membrane</keyword>
<evidence type="ECO:0000256" key="5">
    <source>
        <dbReference type="ARBA" id="ARBA00023136"/>
    </source>
</evidence>
<feature type="transmembrane region" description="Helical" evidence="6">
    <location>
        <begin position="6"/>
        <end position="30"/>
    </location>
</feature>
<feature type="transmembrane region" description="Helical" evidence="6">
    <location>
        <begin position="146"/>
        <end position="166"/>
    </location>
</feature>
<dbReference type="PATRIC" id="fig|1397.4.peg.1250"/>
<dbReference type="InterPro" id="IPR032694">
    <property type="entry name" value="CopC/D"/>
</dbReference>
<dbReference type="PANTHER" id="PTHR34820:SF4">
    <property type="entry name" value="INNER MEMBRANE PROTEIN YEBZ"/>
    <property type="match status" value="1"/>
</dbReference>
<dbReference type="InterPro" id="IPR008457">
    <property type="entry name" value="Cu-R_CopD_dom"/>
</dbReference>
<evidence type="ECO:0000256" key="1">
    <source>
        <dbReference type="ARBA" id="ARBA00004651"/>
    </source>
</evidence>
<evidence type="ECO:0000313" key="8">
    <source>
        <dbReference type="EMBL" id="KLV25539.1"/>
    </source>
</evidence>
<evidence type="ECO:0000256" key="2">
    <source>
        <dbReference type="ARBA" id="ARBA00022475"/>
    </source>
</evidence>
<keyword evidence="5 6" id="KW-0472">Membrane</keyword>
<keyword evidence="4 6" id="KW-1133">Transmembrane helix</keyword>
<feature type="transmembrane region" description="Helical" evidence="6">
    <location>
        <begin position="341"/>
        <end position="361"/>
    </location>
</feature>
<comment type="subcellular location">
    <subcellularLocation>
        <location evidence="1">Cell membrane</location>
        <topology evidence="1">Multi-pass membrane protein</topology>
    </subcellularLocation>
</comment>
<dbReference type="AlphaFoldDB" id="A0A0J1IHS1"/>
<feature type="transmembrane region" description="Helical" evidence="6">
    <location>
        <begin position="85"/>
        <end position="103"/>
    </location>
</feature>
<organism evidence="8 9">
    <name type="scientific">Niallia circulans</name>
    <name type="common">Bacillus circulans</name>
    <dbReference type="NCBI Taxonomy" id="1397"/>
    <lineage>
        <taxon>Bacteria</taxon>
        <taxon>Bacillati</taxon>
        <taxon>Bacillota</taxon>
        <taxon>Bacilli</taxon>
        <taxon>Bacillales</taxon>
        <taxon>Bacillaceae</taxon>
        <taxon>Niallia</taxon>
    </lineage>
</organism>
<evidence type="ECO:0000256" key="4">
    <source>
        <dbReference type="ARBA" id="ARBA00022989"/>
    </source>
</evidence>
<proteinExistence type="predicted"/>
<dbReference type="EMBL" id="LDPH01000015">
    <property type="protein sequence ID" value="KLV25539.1"/>
    <property type="molecule type" value="Genomic_DNA"/>
</dbReference>
<evidence type="ECO:0000256" key="3">
    <source>
        <dbReference type="ARBA" id="ARBA00022692"/>
    </source>
</evidence>